<evidence type="ECO:0000313" key="3">
    <source>
        <dbReference type="EMBL" id="CAD9126990.1"/>
    </source>
</evidence>
<feature type="chain" id="PRO_5036393729" description="Alkaline phosphatase" evidence="1">
    <location>
        <begin position="22"/>
        <end position="503"/>
    </location>
</feature>
<evidence type="ECO:0000256" key="1">
    <source>
        <dbReference type="SAM" id="SignalP"/>
    </source>
</evidence>
<organism evidence="3">
    <name type="scientific">Alexandrium catenella</name>
    <name type="common">Red tide dinoflagellate</name>
    <name type="synonym">Gonyaulax catenella</name>
    <dbReference type="NCBI Taxonomy" id="2925"/>
    <lineage>
        <taxon>Eukaryota</taxon>
        <taxon>Sar</taxon>
        <taxon>Alveolata</taxon>
        <taxon>Dinophyceae</taxon>
        <taxon>Gonyaulacales</taxon>
        <taxon>Pyrocystaceae</taxon>
        <taxon>Alexandrium</taxon>
    </lineage>
</organism>
<proteinExistence type="predicted"/>
<dbReference type="EMBL" id="HBGE01033437">
    <property type="protein sequence ID" value="CAD9126989.1"/>
    <property type="molecule type" value="Transcribed_RNA"/>
</dbReference>
<name>A0A6T9GR65_ALECA</name>
<feature type="signal peptide" evidence="1">
    <location>
        <begin position="1"/>
        <end position="21"/>
    </location>
</feature>
<dbReference type="AlphaFoldDB" id="A0A6T9GR65"/>
<keyword evidence="1" id="KW-0732">Signal</keyword>
<accession>A0A6T9GR65</accession>
<reference evidence="3" key="1">
    <citation type="submission" date="2021-01" db="EMBL/GenBank/DDBJ databases">
        <authorList>
            <person name="Corre E."/>
            <person name="Pelletier E."/>
            <person name="Niang G."/>
            <person name="Scheremetjew M."/>
            <person name="Finn R."/>
            <person name="Kale V."/>
            <person name="Holt S."/>
            <person name="Cochrane G."/>
            <person name="Meng A."/>
            <person name="Brown T."/>
            <person name="Cohen L."/>
        </authorList>
    </citation>
    <scope>NUCLEOTIDE SEQUENCE</scope>
    <source>
        <strain evidence="3">OF101</strain>
    </source>
</reference>
<dbReference type="SUPFAM" id="SSF75011">
    <property type="entry name" value="3-carboxy-cis,cis-mucoante lactonizing enzyme"/>
    <property type="match status" value="1"/>
</dbReference>
<sequence>MAKVTRIIWSLFPFLPLRAAAQAPCTHTVEVMISLPMSVERPGCNSRIFRNATADRMAGGTLYVYAPSAAGSKAWKAMAGGKSYVDLAEASMSAGCGPKHKPHMVLPSPDGRHTAVTYTGDQDYAILSNSGYSVVQCPSVEYLRPKVFGGAVHTGAWRTRSTFLAVDMTGCVEGTCGGAIHRHDFTFDGSGAMTGSSYVSSLGHAGVASQRGTAATKPIAMGNNPRGSYAHLYFVTDAKGAGSIMNADNMTWDTHFSAGSFGNCSGGGLWVEPHPDDEKVVLAQYGKQDGASCIFKVDMASKALTLLVQLDDSADAHGLQFCKTTGGQLTVLNTNRQTATLDVVDYATGSFLLRGYDMNANVFDSASHRRLHAQTDKLQPDVAYLHDGFLYMAARGPRPVSAVKAQNYYANAHPGMMALKIDPATCLPAASQSAAFALNTLERSPEITSDVHGLWGVTSGGSKEIWVLDQAATGSVQQYDVYSSCAAYGVSPADIHPDPAPHR</sequence>
<evidence type="ECO:0000313" key="2">
    <source>
        <dbReference type="EMBL" id="CAD9126989.1"/>
    </source>
</evidence>
<dbReference type="EMBL" id="HBGE01033438">
    <property type="protein sequence ID" value="CAD9126990.1"/>
    <property type="molecule type" value="Transcribed_RNA"/>
</dbReference>
<gene>
    <name evidence="2" type="ORF">ACAT0790_LOCUS20213</name>
    <name evidence="3" type="ORF">ACAT0790_LOCUS20214</name>
</gene>
<protein>
    <recommendedName>
        <fullName evidence="4">Alkaline phosphatase</fullName>
    </recommendedName>
</protein>
<evidence type="ECO:0008006" key="4">
    <source>
        <dbReference type="Google" id="ProtNLM"/>
    </source>
</evidence>